<feature type="non-terminal residue" evidence="3">
    <location>
        <position position="1"/>
    </location>
</feature>
<evidence type="ECO:0000259" key="2">
    <source>
        <dbReference type="Pfam" id="PF23622"/>
    </source>
</evidence>
<protein>
    <recommendedName>
        <fullName evidence="5">F-box domain-containing protein</fullName>
    </recommendedName>
</protein>
<name>A0AAF0ZPS5_SOLVR</name>
<feature type="domain" description="At1g61320/AtMIF1 LRR" evidence="2">
    <location>
        <begin position="67"/>
        <end position="247"/>
    </location>
</feature>
<gene>
    <name evidence="3" type="ORF">MTR67_040862</name>
</gene>
<dbReference type="PANTHER" id="PTHR34145">
    <property type="entry name" value="OS02G0105600 PROTEIN"/>
    <property type="match status" value="1"/>
</dbReference>
<dbReference type="InterPro" id="IPR001810">
    <property type="entry name" value="F-box_dom"/>
</dbReference>
<dbReference type="Pfam" id="PF00646">
    <property type="entry name" value="F-box"/>
    <property type="match status" value="1"/>
</dbReference>
<evidence type="ECO:0000259" key="1">
    <source>
        <dbReference type="Pfam" id="PF00646"/>
    </source>
</evidence>
<dbReference type="SUPFAM" id="SSF81383">
    <property type="entry name" value="F-box domain"/>
    <property type="match status" value="1"/>
</dbReference>
<accession>A0AAF0ZPS5</accession>
<reference evidence="3" key="1">
    <citation type="submission" date="2023-08" db="EMBL/GenBank/DDBJ databases">
        <title>A de novo genome assembly of Solanum verrucosum Schlechtendal, a Mexican diploid species geographically isolated from the other diploid A-genome species in potato relatives.</title>
        <authorList>
            <person name="Hosaka K."/>
        </authorList>
    </citation>
    <scope>NUCLEOTIDE SEQUENCE</scope>
    <source>
        <tissue evidence="3">Young leaves</tissue>
    </source>
</reference>
<dbReference type="Gene3D" id="3.80.10.10">
    <property type="entry name" value="Ribonuclease Inhibitor"/>
    <property type="match status" value="1"/>
</dbReference>
<evidence type="ECO:0000313" key="3">
    <source>
        <dbReference type="EMBL" id="WMV47477.1"/>
    </source>
</evidence>
<proteinExistence type="predicted"/>
<evidence type="ECO:0000313" key="4">
    <source>
        <dbReference type="Proteomes" id="UP001234989"/>
    </source>
</evidence>
<dbReference type="EMBL" id="CP133620">
    <property type="protein sequence ID" value="WMV47477.1"/>
    <property type="molecule type" value="Genomic_DNA"/>
</dbReference>
<keyword evidence="4" id="KW-1185">Reference proteome</keyword>
<organism evidence="3 4">
    <name type="scientific">Solanum verrucosum</name>
    <dbReference type="NCBI Taxonomy" id="315347"/>
    <lineage>
        <taxon>Eukaryota</taxon>
        <taxon>Viridiplantae</taxon>
        <taxon>Streptophyta</taxon>
        <taxon>Embryophyta</taxon>
        <taxon>Tracheophyta</taxon>
        <taxon>Spermatophyta</taxon>
        <taxon>Magnoliopsida</taxon>
        <taxon>eudicotyledons</taxon>
        <taxon>Gunneridae</taxon>
        <taxon>Pentapetalae</taxon>
        <taxon>asterids</taxon>
        <taxon>lamiids</taxon>
        <taxon>Solanales</taxon>
        <taxon>Solanaceae</taxon>
        <taxon>Solanoideae</taxon>
        <taxon>Solaneae</taxon>
        <taxon>Solanum</taxon>
    </lineage>
</organism>
<sequence>TADILPELVIHKILSNLNYVEASRIIILSKSWLQAWLTHPNLLFVAYSRTEEDIVDKIMKRYRDEKIPIDKFELSMDIVTPTSYLSFSIDKWLDIALQSGVREVVYRNLRYHSSFYIFKMLTAKYFRELVLRNCILVYFSSLPTSHVGNCHSLRKLSLNNVTVDDNMLQGLLTNYPLIDNLIILHCRGWKKFEGRNLQKIRSLSITIKSEQLVKIQAPTLEHLSYSIYFLGKLDIAEYLNLKSLELFGPCYSRRVNTGRSESLRDLKINNLLICYCQKIEVDAPNLVSLEYEGDDILQLKLAKESSNFKKLTLNFRKYSLNDGWFCRLMEFLLNSSWFQVSLHIYSCDGINMEYLKQHYRIAIPQVKVLDVIIESRDDFPTFVDALLWCFRPRRLNISSSFKMIIYLINQLLYRKNSSHSTSHENKPQLNQLKAYKFDGKNGSWHPVKPRSMKLITGDPNEMKKFYFLLNW</sequence>
<feature type="domain" description="F-box" evidence="1">
    <location>
        <begin position="5"/>
        <end position="41"/>
    </location>
</feature>
<dbReference type="InterPro" id="IPR032675">
    <property type="entry name" value="LRR_dom_sf"/>
</dbReference>
<dbReference type="InterPro" id="IPR036047">
    <property type="entry name" value="F-box-like_dom_sf"/>
</dbReference>
<dbReference type="InterPro" id="IPR055357">
    <property type="entry name" value="LRR_At1g61320_AtMIF1"/>
</dbReference>
<evidence type="ECO:0008006" key="5">
    <source>
        <dbReference type="Google" id="ProtNLM"/>
    </source>
</evidence>
<dbReference type="Pfam" id="PF23622">
    <property type="entry name" value="LRR_At1g61320_AtMIF1"/>
    <property type="match status" value="1"/>
</dbReference>
<dbReference type="AlphaFoldDB" id="A0AAF0ZPS5"/>
<dbReference type="Proteomes" id="UP001234989">
    <property type="component" value="Chromosome 9"/>
</dbReference>
<dbReference type="InterPro" id="IPR053772">
    <property type="entry name" value="At1g61320/At1g61330-like"/>
</dbReference>